<protein>
    <submittedName>
        <fullName evidence="2">Uncharacterized protein</fullName>
    </submittedName>
</protein>
<evidence type="ECO:0000313" key="3">
    <source>
        <dbReference type="Proteomes" id="UP001265746"/>
    </source>
</evidence>
<feature type="compositionally biased region" description="Acidic residues" evidence="1">
    <location>
        <begin position="498"/>
        <end position="508"/>
    </location>
</feature>
<evidence type="ECO:0000256" key="1">
    <source>
        <dbReference type="SAM" id="MobiDB-lite"/>
    </source>
</evidence>
<name>A0AAD9S7G9_PHOAM</name>
<feature type="region of interest" description="Disordered" evidence="1">
    <location>
        <begin position="403"/>
        <end position="519"/>
    </location>
</feature>
<accession>A0AAD9S7G9</accession>
<keyword evidence="3" id="KW-1185">Reference proteome</keyword>
<reference evidence="2" key="1">
    <citation type="submission" date="2023-06" db="EMBL/GenBank/DDBJ databases">
        <authorList>
            <person name="Noh H."/>
        </authorList>
    </citation>
    <scope>NUCLEOTIDE SEQUENCE</scope>
    <source>
        <strain evidence="2">DUCC20226</strain>
    </source>
</reference>
<dbReference type="AlphaFoldDB" id="A0AAD9S7G9"/>
<feature type="compositionally biased region" description="Basic and acidic residues" evidence="1">
    <location>
        <begin position="1"/>
        <end position="15"/>
    </location>
</feature>
<evidence type="ECO:0000313" key="2">
    <source>
        <dbReference type="EMBL" id="KAK2601262.1"/>
    </source>
</evidence>
<feature type="compositionally biased region" description="Basic and acidic residues" evidence="1">
    <location>
        <begin position="427"/>
        <end position="472"/>
    </location>
</feature>
<feature type="region of interest" description="Disordered" evidence="1">
    <location>
        <begin position="1"/>
        <end position="22"/>
    </location>
</feature>
<organism evidence="2 3">
    <name type="scientific">Phomopsis amygdali</name>
    <name type="common">Fusicoccum amygdali</name>
    <dbReference type="NCBI Taxonomy" id="1214568"/>
    <lineage>
        <taxon>Eukaryota</taxon>
        <taxon>Fungi</taxon>
        <taxon>Dikarya</taxon>
        <taxon>Ascomycota</taxon>
        <taxon>Pezizomycotina</taxon>
        <taxon>Sordariomycetes</taxon>
        <taxon>Sordariomycetidae</taxon>
        <taxon>Diaporthales</taxon>
        <taxon>Diaporthaceae</taxon>
        <taxon>Diaporthe</taxon>
    </lineage>
</organism>
<comment type="caution">
    <text evidence="2">The sequence shown here is derived from an EMBL/GenBank/DDBJ whole genome shotgun (WGS) entry which is preliminary data.</text>
</comment>
<feature type="compositionally biased region" description="Acidic residues" evidence="1">
    <location>
        <begin position="409"/>
        <end position="426"/>
    </location>
</feature>
<proteinExistence type="predicted"/>
<gene>
    <name evidence="2" type="ORF">N8I77_010725</name>
</gene>
<dbReference type="EMBL" id="JAUJFL010000006">
    <property type="protein sequence ID" value="KAK2601262.1"/>
    <property type="molecule type" value="Genomic_DNA"/>
</dbReference>
<dbReference type="Proteomes" id="UP001265746">
    <property type="component" value="Unassembled WGS sequence"/>
</dbReference>
<sequence>MASTRKRADSDDNPLRAKKHKRNAEFTLMDFMKEFPPIKGPLKRSSDEPLPCTVLEGSEMQNPTDGRRGGRTSIFNIRVPERLPYDPMDPSARFAPYWWLKRQYSHCIIPELGEKYNFGFEDQTFHCLRDLHNARVHIRQSNPLSENEVYSLATRWIRLEEKDRPSSDGYLDNGEIYVATCLPSLYNEETLAQYLEDNYWGELSASHYMPRSKYSVHFVGKPRLGRKEEIESINVATVLIRNTKTGDVIHLDTGPLSSRHDRAVRAGEALRAWLKFQKDKEPEAELGPISYSEPLMLDLTKETLPSLASYHALVSATLFLRRRIINWGDVKAFQSYGNAKSNIMARSMLQNISGWLGLKSAAKAGEQLANPKSKAKFAEYYYQGSLQGRNQPLPISERIATAQKGESDVLNEEPASDLGSDEGDDREEIKTDQGDDSATSDRSDKDGGKDDGERGDSGNVSEERHDSKKVTFDQDDGEKDEDQKDSNTEESSNSNGGGEDDNDEEEEDGKTSNAPDAST</sequence>